<dbReference type="AlphaFoldDB" id="K0I6U1"/>
<dbReference type="KEGG" id="nga:Ngar_c00210"/>
<keyword evidence="2" id="KW-1185">Reference proteome</keyword>
<dbReference type="RefSeq" id="WP_015017544.1">
    <property type="nucleotide sequence ID" value="NC_018719.1"/>
</dbReference>
<dbReference type="EMBL" id="CP002408">
    <property type="protein sequence ID" value="AFU56971.1"/>
    <property type="molecule type" value="Genomic_DNA"/>
</dbReference>
<dbReference type="HOGENOM" id="CLU_3056955_0_0_2"/>
<dbReference type="OrthoDB" id="3973at2157"/>
<dbReference type="GeneID" id="58787601"/>
<dbReference type="InParanoid" id="K0I6U1"/>
<protein>
    <recommendedName>
        <fullName evidence="3">DUF5679 domain-containing protein</fullName>
    </recommendedName>
</protein>
<name>K0I6U1_NITGG</name>
<reference evidence="1 2" key="1">
    <citation type="journal article" date="2012" name="Environ. Microbiol.">
        <title>The genome of the ammonia-oxidizing Candidatus Nitrososphaera gargensis: insights into metabolic versatility and environmental adaptations.</title>
        <authorList>
            <person name="Spang A."/>
            <person name="Poehlein A."/>
            <person name="Offre P."/>
            <person name="Zumbragel S."/>
            <person name="Haider S."/>
            <person name="Rychlik N."/>
            <person name="Nowka B."/>
            <person name="Schmeisser C."/>
            <person name="Lebedeva E.V."/>
            <person name="Rattei T."/>
            <person name="Bohm C."/>
            <person name="Schmid M."/>
            <person name="Galushko A."/>
            <person name="Hatzenpichler R."/>
            <person name="Weinmaier T."/>
            <person name="Daniel R."/>
            <person name="Schleper C."/>
            <person name="Spieck E."/>
            <person name="Streit W."/>
            <person name="Wagner M."/>
        </authorList>
    </citation>
    <scope>NUCLEOTIDE SEQUENCE [LARGE SCALE GENOMIC DNA]</scope>
    <source>
        <strain evidence="2">Ga9.2</strain>
    </source>
</reference>
<dbReference type="Proteomes" id="UP000008037">
    <property type="component" value="Chromosome"/>
</dbReference>
<organism evidence="1 2">
    <name type="scientific">Nitrososphaera gargensis (strain Ga9.2)</name>
    <dbReference type="NCBI Taxonomy" id="1237085"/>
    <lineage>
        <taxon>Archaea</taxon>
        <taxon>Nitrososphaerota</taxon>
        <taxon>Nitrososphaeria</taxon>
        <taxon>Nitrososphaerales</taxon>
        <taxon>Nitrososphaeraceae</taxon>
        <taxon>Nitrososphaera</taxon>
    </lineage>
</organism>
<accession>K0I6U1</accession>
<proteinExistence type="predicted"/>
<dbReference type="STRING" id="1237085.Ngar_c00210"/>
<dbReference type="BioCyc" id="CNIT1237085:G1324-21-MONOMER"/>
<evidence type="ECO:0008006" key="3">
    <source>
        <dbReference type="Google" id="ProtNLM"/>
    </source>
</evidence>
<evidence type="ECO:0000313" key="2">
    <source>
        <dbReference type="Proteomes" id="UP000008037"/>
    </source>
</evidence>
<gene>
    <name evidence="1" type="ordered locus">Ngar_c00210</name>
</gene>
<dbReference type="SUPFAM" id="SSF75712">
    <property type="entry name" value="Rad50 coiled-coil Zn hook"/>
    <property type="match status" value="1"/>
</dbReference>
<sequence length="54" mass="5733">MLSADVVCGKCGSVVYKMRMLKSVKDALRATNNRCPVCGAALNPGDFTVAVSKR</sequence>
<evidence type="ECO:0000313" key="1">
    <source>
        <dbReference type="EMBL" id="AFU56971.1"/>
    </source>
</evidence>